<dbReference type="eggNOG" id="COG0450">
    <property type="taxonomic scope" value="Bacteria"/>
</dbReference>
<evidence type="ECO:0000313" key="16">
    <source>
        <dbReference type="EMBL" id="EGB15617.1"/>
    </source>
</evidence>
<dbReference type="PANTHER" id="PTHR10681:SF121">
    <property type="entry name" value="ALKYL HYDROPEROXIDE REDUCTASE C"/>
    <property type="match status" value="1"/>
</dbReference>
<dbReference type="GO" id="GO:0102039">
    <property type="term" value="F:NADH-dependent peroxiredoxin activity"/>
    <property type="evidence" value="ECO:0007669"/>
    <property type="project" value="UniProtKB-EC"/>
</dbReference>
<dbReference type="FunFam" id="3.40.30.10:FF:000002">
    <property type="entry name" value="Alkyl hydroperoxide reductase C"/>
    <property type="match status" value="1"/>
</dbReference>
<dbReference type="CDD" id="cd03015">
    <property type="entry name" value="PRX_Typ2cys"/>
    <property type="match status" value="1"/>
</dbReference>
<dbReference type="PANTHER" id="PTHR10681">
    <property type="entry name" value="THIOREDOXIN PEROXIDASE"/>
    <property type="match status" value="1"/>
</dbReference>
<keyword evidence="7" id="KW-0575">Peroxidase</keyword>
<dbReference type="HOGENOM" id="CLU_042529_21_3_7"/>
<organism evidence="16 17">
    <name type="scientific">Pseudodesulfovibrio mercurii</name>
    <dbReference type="NCBI Taxonomy" id="641491"/>
    <lineage>
        <taxon>Bacteria</taxon>
        <taxon>Pseudomonadati</taxon>
        <taxon>Thermodesulfobacteriota</taxon>
        <taxon>Desulfovibrionia</taxon>
        <taxon>Desulfovibrionales</taxon>
        <taxon>Desulfovibrionaceae</taxon>
    </lineage>
</organism>
<dbReference type="EC" id="1.11.1.26" evidence="4"/>
<comment type="similarity">
    <text evidence="2">Belongs to the peroxiredoxin family. AhpC/Prx1 subfamily.</text>
</comment>
<keyword evidence="10" id="KW-1015">Disulfide bond</keyword>
<evidence type="ECO:0000256" key="12">
    <source>
        <dbReference type="ARBA" id="ARBA00032077"/>
    </source>
</evidence>
<dbReference type="PROSITE" id="PS51352">
    <property type="entry name" value="THIOREDOXIN_2"/>
    <property type="match status" value="1"/>
</dbReference>
<evidence type="ECO:0000256" key="8">
    <source>
        <dbReference type="ARBA" id="ARBA00022862"/>
    </source>
</evidence>
<name>F0JC44_9BACT</name>
<dbReference type="GO" id="GO:0042744">
    <property type="term" value="P:hydrogen peroxide catabolic process"/>
    <property type="evidence" value="ECO:0007669"/>
    <property type="project" value="TreeGrafter"/>
</dbReference>
<dbReference type="OrthoDB" id="9812811at2"/>
<dbReference type="GO" id="GO:0045454">
    <property type="term" value="P:cell redox homeostasis"/>
    <property type="evidence" value="ECO:0007669"/>
    <property type="project" value="TreeGrafter"/>
</dbReference>
<evidence type="ECO:0000259" key="15">
    <source>
        <dbReference type="PROSITE" id="PS51352"/>
    </source>
</evidence>
<dbReference type="AlphaFoldDB" id="F0JC44"/>
<evidence type="ECO:0000256" key="1">
    <source>
        <dbReference type="ARBA" id="ARBA00004496"/>
    </source>
</evidence>
<evidence type="ECO:0000256" key="2">
    <source>
        <dbReference type="ARBA" id="ARBA00009796"/>
    </source>
</evidence>
<dbReference type="Gene3D" id="3.40.30.10">
    <property type="entry name" value="Glutaredoxin"/>
    <property type="match status" value="1"/>
</dbReference>
<keyword evidence="6" id="KW-0963">Cytoplasm</keyword>
<accession>F0JC44</accession>
<dbReference type="STRING" id="641491.DND132_2414"/>
<evidence type="ECO:0000256" key="7">
    <source>
        <dbReference type="ARBA" id="ARBA00022559"/>
    </source>
</evidence>
<keyword evidence="11" id="KW-0676">Redox-active center</keyword>
<dbReference type="SUPFAM" id="SSF52833">
    <property type="entry name" value="Thioredoxin-like"/>
    <property type="match status" value="1"/>
</dbReference>
<gene>
    <name evidence="16" type="ORF">DND132_2414</name>
</gene>
<evidence type="ECO:0000313" key="17">
    <source>
        <dbReference type="Proteomes" id="UP000007845"/>
    </source>
</evidence>
<dbReference type="InterPro" id="IPR013766">
    <property type="entry name" value="Thioredoxin_domain"/>
</dbReference>
<dbReference type="Pfam" id="PF00578">
    <property type="entry name" value="AhpC-TSA"/>
    <property type="match status" value="1"/>
</dbReference>
<evidence type="ECO:0000256" key="4">
    <source>
        <dbReference type="ARBA" id="ARBA00013021"/>
    </source>
</evidence>
<dbReference type="KEGG" id="ddn:DND132_2414"/>
<evidence type="ECO:0000256" key="3">
    <source>
        <dbReference type="ARBA" id="ARBA00011654"/>
    </source>
</evidence>
<feature type="active site" description="Cysteine sulfenic acid (-SOH) intermediate; for peroxidase activity" evidence="14">
    <location>
        <position position="64"/>
    </location>
</feature>
<dbReference type="GO" id="GO:0006979">
    <property type="term" value="P:response to oxidative stress"/>
    <property type="evidence" value="ECO:0007669"/>
    <property type="project" value="TreeGrafter"/>
</dbReference>
<dbReference type="Pfam" id="PF10417">
    <property type="entry name" value="1-cysPrx_C"/>
    <property type="match status" value="1"/>
</dbReference>
<dbReference type="InterPro" id="IPR036249">
    <property type="entry name" value="Thioredoxin-like_sf"/>
</dbReference>
<dbReference type="EMBL" id="CP003220">
    <property type="protein sequence ID" value="EGB15617.1"/>
    <property type="molecule type" value="Genomic_DNA"/>
</dbReference>
<dbReference type="Proteomes" id="UP000007845">
    <property type="component" value="Chromosome"/>
</dbReference>
<sequence>MSNEFDSNDTLPDFAKVGQPVPEFTLDAFDPTEGGFVNVDLGALRKEGKWVILFFYPADFTFVCPTELADLATRYEDLKKLGAEVVSVSTDTQYSHMAWKTSERLLENVRFKMGADPTGEVSRFFDVWDYDTGLALRGTFIINPEGVLVSSEINFYNVGRNADELVRKVEANTYLIQHPAEVCPAKWTPGQKTLTPTDQMVGKVYEALIDVD</sequence>
<protein>
    <recommendedName>
        <fullName evidence="5">Alkyl hydroperoxide reductase C</fullName>
        <ecNumber evidence="4">1.11.1.26</ecNumber>
    </recommendedName>
    <alternativeName>
        <fullName evidence="12">Peroxiredoxin</fullName>
    </alternativeName>
</protein>
<keyword evidence="9" id="KW-0560">Oxidoreductase</keyword>
<evidence type="ECO:0000256" key="14">
    <source>
        <dbReference type="PIRSR" id="PIRSR000239-1"/>
    </source>
</evidence>
<dbReference type="SMR" id="F0JC44"/>
<dbReference type="InterPro" id="IPR000866">
    <property type="entry name" value="AhpC/TSA"/>
</dbReference>
<proteinExistence type="inferred from homology"/>
<dbReference type="GO" id="GO:0005829">
    <property type="term" value="C:cytosol"/>
    <property type="evidence" value="ECO:0007669"/>
    <property type="project" value="TreeGrafter"/>
</dbReference>
<reference evidence="16 17" key="1">
    <citation type="journal article" date="2011" name="J. Bacteriol.">
        <title>Genome sequence of the mercury-methylating strain Desulfovibrio desulfuricans ND132.</title>
        <authorList>
            <person name="Brown S.D."/>
            <person name="Gilmour C.C."/>
            <person name="Kucken A.M."/>
            <person name="Wall J.D."/>
            <person name="Elias D.A."/>
            <person name="Brandt C.C."/>
            <person name="Podar M."/>
            <person name="Chertkov O."/>
            <person name="Held B."/>
            <person name="Bruce D.C."/>
            <person name="Detter J.C."/>
            <person name="Tapia R."/>
            <person name="Han C.S."/>
            <person name="Goodwin L.A."/>
            <person name="Cheng J.F."/>
            <person name="Pitluck S."/>
            <person name="Woyke T."/>
            <person name="Mikhailova N."/>
            <person name="Ivanova N.N."/>
            <person name="Han J."/>
            <person name="Lucas S."/>
            <person name="Lapidus A.L."/>
            <person name="Land M.L."/>
            <person name="Hauser L.J."/>
            <person name="Palumbo A.V."/>
        </authorList>
    </citation>
    <scope>NUCLEOTIDE SEQUENCE [LARGE SCALE GENOMIC DNA]</scope>
    <source>
        <strain evidence="16 17">ND132</strain>
    </source>
</reference>
<evidence type="ECO:0000256" key="6">
    <source>
        <dbReference type="ARBA" id="ARBA00022490"/>
    </source>
</evidence>
<evidence type="ECO:0000256" key="10">
    <source>
        <dbReference type="ARBA" id="ARBA00023157"/>
    </source>
</evidence>
<evidence type="ECO:0000256" key="9">
    <source>
        <dbReference type="ARBA" id="ARBA00023002"/>
    </source>
</evidence>
<dbReference type="InterPro" id="IPR050217">
    <property type="entry name" value="Peroxiredoxin"/>
</dbReference>
<dbReference type="RefSeq" id="WP_014323043.1">
    <property type="nucleotide sequence ID" value="NC_016803.1"/>
</dbReference>
<comment type="subcellular location">
    <subcellularLocation>
        <location evidence="1">Cytoplasm</location>
    </subcellularLocation>
</comment>
<keyword evidence="17" id="KW-1185">Reference proteome</keyword>
<comment type="catalytic activity">
    <reaction evidence="13">
        <text>a hydroperoxide + NADH + H(+) = an alcohol + NAD(+) + H2O</text>
        <dbReference type="Rhea" id="RHEA:62628"/>
        <dbReference type="ChEBI" id="CHEBI:15377"/>
        <dbReference type="ChEBI" id="CHEBI:15378"/>
        <dbReference type="ChEBI" id="CHEBI:30879"/>
        <dbReference type="ChEBI" id="CHEBI:35924"/>
        <dbReference type="ChEBI" id="CHEBI:57540"/>
        <dbReference type="ChEBI" id="CHEBI:57945"/>
        <dbReference type="EC" id="1.11.1.26"/>
    </reaction>
</comment>
<evidence type="ECO:0000256" key="11">
    <source>
        <dbReference type="ARBA" id="ARBA00023284"/>
    </source>
</evidence>
<feature type="domain" description="Thioredoxin" evidence="15">
    <location>
        <begin position="15"/>
        <end position="174"/>
    </location>
</feature>
<dbReference type="GO" id="GO:0033554">
    <property type="term" value="P:cellular response to stress"/>
    <property type="evidence" value="ECO:0007669"/>
    <property type="project" value="TreeGrafter"/>
</dbReference>
<keyword evidence="8" id="KW-0049">Antioxidant</keyword>
<evidence type="ECO:0000256" key="13">
    <source>
        <dbReference type="ARBA" id="ARBA00047572"/>
    </source>
</evidence>
<dbReference type="InterPro" id="IPR024706">
    <property type="entry name" value="Peroxiredoxin_AhpC-typ"/>
</dbReference>
<evidence type="ECO:0000256" key="5">
    <source>
        <dbReference type="ARBA" id="ARBA00017462"/>
    </source>
</evidence>
<comment type="subunit">
    <text evidence="3">Homodimer; disulfide-linked, upon oxidation. 5 homodimers assemble to form a ring-like decamer.</text>
</comment>
<dbReference type="InterPro" id="IPR019479">
    <property type="entry name" value="Peroxiredoxin_C"/>
</dbReference>
<dbReference type="PIRSF" id="PIRSF000239">
    <property type="entry name" value="AHPC"/>
    <property type="match status" value="1"/>
</dbReference>
<dbReference type="GO" id="GO:0008379">
    <property type="term" value="F:thioredoxin peroxidase activity"/>
    <property type="evidence" value="ECO:0007669"/>
    <property type="project" value="TreeGrafter"/>
</dbReference>